<name>A0A1I4N0V1_9FIRM</name>
<dbReference type="InterPro" id="IPR021508">
    <property type="entry name" value="Gp17-like"/>
</dbReference>
<evidence type="ECO:0008006" key="3">
    <source>
        <dbReference type="Google" id="ProtNLM"/>
    </source>
</evidence>
<dbReference type="STRING" id="1123291.SAMN04490355_104020"/>
<keyword evidence="2" id="KW-1185">Reference proteome</keyword>
<dbReference type="RefSeq" id="WP_090940788.1">
    <property type="nucleotide sequence ID" value="NZ_FOTS01000040.1"/>
</dbReference>
<dbReference type="InterPro" id="IPR053745">
    <property type="entry name" value="Viral_Tail_Comp_sf"/>
</dbReference>
<reference evidence="2" key="1">
    <citation type="submission" date="2016-10" db="EMBL/GenBank/DDBJ databases">
        <authorList>
            <person name="Varghese N."/>
            <person name="Submissions S."/>
        </authorList>
    </citation>
    <scope>NUCLEOTIDE SEQUENCE [LARGE SCALE GENOMIC DNA]</scope>
    <source>
        <strain evidence="2">DSM 13327</strain>
    </source>
</reference>
<evidence type="ECO:0000313" key="2">
    <source>
        <dbReference type="Proteomes" id="UP000199520"/>
    </source>
</evidence>
<proteinExistence type="predicted"/>
<dbReference type="EMBL" id="FOTS01000040">
    <property type="protein sequence ID" value="SFM09141.1"/>
    <property type="molecule type" value="Genomic_DNA"/>
</dbReference>
<dbReference type="Gene3D" id="3.30.2000.30">
    <property type="match status" value="1"/>
</dbReference>
<organism evidence="1 2">
    <name type="scientific">Pelosinus propionicus DSM 13327</name>
    <dbReference type="NCBI Taxonomy" id="1123291"/>
    <lineage>
        <taxon>Bacteria</taxon>
        <taxon>Bacillati</taxon>
        <taxon>Bacillota</taxon>
        <taxon>Negativicutes</taxon>
        <taxon>Selenomonadales</taxon>
        <taxon>Sporomusaceae</taxon>
        <taxon>Pelosinus</taxon>
    </lineage>
</organism>
<accession>A0A1I4N0V1</accession>
<evidence type="ECO:0000313" key="1">
    <source>
        <dbReference type="EMBL" id="SFM09141.1"/>
    </source>
</evidence>
<gene>
    <name evidence="1" type="ORF">SAMN04490355_104020</name>
</gene>
<protein>
    <recommendedName>
        <fullName evidence="3">DUF3168 domain-containing protein</fullName>
    </recommendedName>
</protein>
<sequence>MIIRKIPMDAIQKGVFSILSTKQSTPVYDDVPSVMYDEDGNPILDEDENPIPVRLPYITLGAFTCKPSGNKTVDMSEISQQIHIWSDYSGKTEVNGIANDITAVLTSWPIDLSADGFEVMSQDVDFFEAFASKNDGYHGVLTFVSKIQNIGA</sequence>
<dbReference type="Proteomes" id="UP000199520">
    <property type="component" value="Unassembled WGS sequence"/>
</dbReference>
<dbReference type="OrthoDB" id="1683449at2"/>
<dbReference type="AlphaFoldDB" id="A0A1I4N0V1"/>
<dbReference type="Pfam" id="PF11367">
    <property type="entry name" value="Tail_completion_gp17"/>
    <property type="match status" value="1"/>
</dbReference>